<dbReference type="Proteomes" id="UP000232196">
    <property type="component" value="Unassembled WGS sequence"/>
</dbReference>
<keyword evidence="5" id="KW-1185">Reference proteome</keyword>
<dbReference type="CDD" id="cd06464">
    <property type="entry name" value="ACD_sHsps-like"/>
    <property type="match status" value="1"/>
</dbReference>
<comment type="similarity">
    <text evidence="1 2">Belongs to the small heat shock protein (HSP20) family.</text>
</comment>
<dbReference type="AlphaFoldDB" id="A0A2M9XFM7"/>
<name>A0A2M9XFM7_9LEPT</name>
<protein>
    <submittedName>
        <fullName evidence="4">Heat-shock protein Hsp20</fullName>
    </submittedName>
</protein>
<feature type="domain" description="SHSP" evidence="3">
    <location>
        <begin position="30"/>
        <end position="143"/>
    </location>
</feature>
<reference evidence="4 5" key="1">
    <citation type="submission" date="2017-07" db="EMBL/GenBank/DDBJ databases">
        <title>Leptospira spp. isolated from tropical soils.</title>
        <authorList>
            <person name="Thibeaux R."/>
            <person name="Iraola G."/>
            <person name="Ferres I."/>
            <person name="Bierque E."/>
            <person name="Girault D."/>
            <person name="Soupe-Gilbert M.-E."/>
            <person name="Picardeau M."/>
            <person name="Goarant C."/>
        </authorList>
    </citation>
    <scope>NUCLEOTIDE SEQUENCE [LARGE SCALE GENOMIC DNA]</scope>
    <source>
        <strain evidence="4 5">MCA1-C-A1</strain>
    </source>
</reference>
<evidence type="ECO:0000259" key="3">
    <source>
        <dbReference type="PROSITE" id="PS01031"/>
    </source>
</evidence>
<dbReference type="InterPro" id="IPR031107">
    <property type="entry name" value="Small_HSP"/>
</dbReference>
<dbReference type="InterPro" id="IPR008978">
    <property type="entry name" value="HSP20-like_chaperone"/>
</dbReference>
<dbReference type="InterPro" id="IPR002068">
    <property type="entry name" value="A-crystallin/Hsp20_dom"/>
</dbReference>
<evidence type="ECO:0000256" key="1">
    <source>
        <dbReference type="PROSITE-ProRule" id="PRU00285"/>
    </source>
</evidence>
<proteinExistence type="inferred from homology"/>
<organism evidence="4 5">
    <name type="scientific">Leptospira hartskeerlii</name>
    <dbReference type="NCBI Taxonomy" id="2023177"/>
    <lineage>
        <taxon>Bacteria</taxon>
        <taxon>Pseudomonadati</taxon>
        <taxon>Spirochaetota</taxon>
        <taxon>Spirochaetia</taxon>
        <taxon>Leptospirales</taxon>
        <taxon>Leptospiraceae</taxon>
        <taxon>Leptospira</taxon>
    </lineage>
</organism>
<dbReference type="EMBL" id="NPDN01000003">
    <property type="protein sequence ID" value="PJZ26382.1"/>
    <property type="molecule type" value="Genomic_DNA"/>
</dbReference>
<comment type="caution">
    <text evidence="4">The sequence shown here is derived from an EMBL/GenBank/DDBJ whole genome shotgun (WGS) entry which is preliminary data.</text>
</comment>
<sequence>MNSITKPTDHFLNLSNLDHFFQSWNDVLNRNTLHHIPAVNVVKTKEGYEMDFAAPGLEKGDFKIDLEGDQLTVSAEKKSESKIEEKSYSKREYNYSSFSRTFNLPDNAIKDQISAKYENGVLKLTIPRKELEAPKKTVKIGVN</sequence>
<dbReference type="Gene3D" id="2.60.40.790">
    <property type="match status" value="1"/>
</dbReference>
<dbReference type="Pfam" id="PF00011">
    <property type="entry name" value="HSP20"/>
    <property type="match status" value="1"/>
</dbReference>
<dbReference type="OrthoDB" id="327485at2"/>
<evidence type="ECO:0000313" key="4">
    <source>
        <dbReference type="EMBL" id="PJZ26382.1"/>
    </source>
</evidence>
<evidence type="ECO:0000256" key="2">
    <source>
        <dbReference type="RuleBase" id="RU003616"/>
    </source>
</evidence>
<accession>A0A2M9XFM7</accession>
<dbReference type="PANTHER" id="PTHR11527">
    <property type="entry name" value="HEAT-SHOCK PROTEIN 20 FAMILY MEMBER"/>
    <property type="match status" value="1"/>
</dbReference>
<evidence type="ECO:0000313" key="5">
    <source>
        <dbReference type="Proteomes" id="UP000232196"/>
    </source>
</evidence>
<gene>
    <name evidence="4" type="ORF">CH357_07785</name>
</gene>
<dbReference type="RefSeq" id="WP_100706169.1">
    <property type="nucleotide sequence ID" value="NZ_NPDL01000003.1"/>
</dbReference>
<dbReference type="PROSITE" id="PS01031">
    <property type="entry name" value="SHSP"/>
    <property type="match status" value="1"/>
</dbReference>
<dbReference type="SUPFAM" id="SSF49764">
    <property type="entry name" value="HSP20-like chaperones"/>
    <property type="match status" value="1"/>
</dbReference>